<proteinExistence type="predicted"/>
<evidence type="ECO:0008006" key="4">
    <source>
        <dbReference type="Google" id="ProtNLM"/>
    </source>
</evidence>
<accession>A0ABY2K137</accession>
<gene>
    <name evidence="2" type="ORF">E4A49_06650</name>
</gene>
<evidence type="ECO:0000313" key="3">
    <source>
        <dbReference type="Proteomes" id="UP000297477"/>
    </source>
</evidence>
<feature type="transmembrane region" description="Helical" evidence="1">
    <location>
        <begin position="30"/>
        <end position="50"/>
    </location>
</feature>
<keyword evidence="1" id="KW-0472">Membrane</keyword>
<reference evidence="2 3" key="1">
    <citation type="submission" date="2019-03" db="EMBL/GenBank/DDBJ databases">
        <title>Reclassification of Micrococcus aloeverae and Micrococcus yunnanensis as later heterotypic synonyms of Micrococcus luteus.</title>
        <authorList>
            <person name="Huang C.-H."/>
        </authorList>
    </citation>
    <scope>NUCLEOTIDE SEQUENCE [LARGE SCALE GENOMIC DNA]</scope>
    <source>
        <strain evidence="2 3">BCRC 12151</strain>
    </source>
</reference>
<sequence>MQHLMPARPAAPAPAPALPVHGGARLARGWAGAVLAVVLAAASHTVLGAAHAPHPMVLLLAVALAAPVCTVLAGRRLSLPRVLAAVLGSQAILHGLYSLASPAPGASAAFPTTAGHLGHAVPASGELASFAAAHSSAHTAAHGGAGGHDHLGLGMLAAHVVAALLTVLLIRHGERLLVRAAGLVVGAVLRRRVPALRPAVGRVRLLWGTSAPLVPAGRELVGSTGLRGPPAALVAA</sequence>
<keyword evidence="3" id="KW-1185">Reference proteome</keyword>
<dbReference type="Proteomes" id="UP000297477">
    <property type="component" value="Unassembled WGS sequence"/>
</dbReference>
<evidence type="ECO:0000313" key="2">
    <source>
        <dbReference type="EMBL" id="TFH99084.1"/>
    </source>
</evidence>
<feature type="transmembrane region" description="Helical" evidence="1">
    <location>
        <begin position="56"/>
        <end position="75"/>
    </location>
</feature>
<organism evidence="2 3">
    <name type="scientific">Micrococcus lylae</name>
    <dbReference type="NCBI Taxonomy" id="1273"/>
    <lineage>
        <taxon>Bacteria</taxon>
        <taxon>Bacillati</taxon>
        <taxon>Actinomycetota</taxon>
        <taxon>Actinomycetes</taxon>
        <taxon>Micrococcales</taxon>
        <taxon>Micrococcaceae</taxon>
        <taxon>Micrococcus</taxon>
    </lineage>
</organism>
<feature type="transmembrane region" description="Helical" evidence="1">
    <location>
        <begin position="151"/>
        <end position="170"/>
    </location>
</feature>
<dbReference type="EMBL" id="SPKT01000011">
    <property type="protein sequence ID" value="TFH99084.1"/>
    <property type="molecule type" value="Genomic_DNA"/>
</dbReference>
<evidence type="ECO:0000256" key="1">
    <source>
        <dbReference type="SAM" id="Phobius"/>
    </source>
</evidence>
<keyword evidence="1" id="KW-1133">Transmembrane helix</keyword>
<keyword evidence="1" id="KW-0812">Transmembrane</keyword>
<name>A0ABY2K137_9MICC</name>
<protein>
    <recommendedName>
        <fullName evidence="4">Integral membrane protein</fullName>
    </recommendedName>
</protein>
<comment type="caution">
    <text evidence="2">The sequence shown here is derived from an EMBL/GenBank/DDBJ whole genome shotgun (WGS) entry which is preliminary data.</text>
</comment>
<dbReference type="RefSeq" id="WP_067189735.1">
    <property type="nucleotide sequence ID" value="NZ_SPKT01000011.1"/>
</dbReference>